<dbReference type="InterPro" id="IPR002501">
    <property type="entry name" value="PsdUridine_synth_N"/>
</dbReference>
<dbReference type="GeneID" id="24426180"/>
<dbReference type="RefSeq" id="XP_012650136.2">
    <property type="nucleotide sequence ID" value="XM_012794682.2"/>
</dbReference>
<evidence type="ECO:0000313" key="6">
    <source>
        <dbReference type="EMBL" id="SIO73760.1"/>
    </source>
</evidence>
<organism evidence="6 7">
    <name type="scientific">Babesia microti (strain RI)</name>
    <dbReference type="NCBI Taxonomy" id="1133968"/>
    <lineage>
        <taxon>Eukaryota</taxon>
        <taxon>Sar</taxon>
        <taxon>Alveolata</taxon>
        <taxon>Apicomplexa</taxon>
        <taxon>Aconoidasida</taxon>
        <taxon>Piroplasmida</taxon>
        <taxon>Babesiidae</taxon>
        <taxon>Babesia</taxon>
    </lineage>
</organism>
<dbReference type="PANTHER" id="PTHR13767:SF2">
    <property type="entry name" value="PSEUDOURIDYLATE SYNTHASE TRUB1"/>
    <property type="match status" value="1"/>
</dbReference>
<dbReference type="InterPro" id="IPR014780">
    <property type="entry name" value="tRNA_psdUridine_synth_TruB"/>
</dbReference>
<dbReference type="VEuPathDB" id="PiroplasmaDB:BmR1_04g07700"/>
<feature type="domain" description="Pseudouridine synthase II N-terminal" evidence="5">
    <location>
        <begin position="72"/>
        <end position="213"/>
    </location>
</feature>
<keyword evidence="7" id="KW-1185">Reference proteome</keyword>
<dbReference type="SUPFAM" id="SSF55120">
    <property type="entry name" value="Pseudouridine synthase"/>
    <property type="match status" value="1"/>
</dbReference>
<dbReference type="GO" id="GO:0003723">
    <property type="term" value="F:RNA binding"/>
    <property type="evidence" value="ECO:0007669"/>
    <property type="project" value="InterPro"/>
</dbReference>
<proteinExistence type="inferred from homology"/>
<dbReference type="EMBL" id="LN871599">
    <property type="protein sequence ID" value="SIO73760.1"/>
    <property type="molecule type" value="Genomic_DNA"/>
</dbReference>
<evidence type="ECO:0000256" key="3">
    <source>
        <dbReference type="ARBA" id="ARBA00022694"/>
    </source>
</evidence>
<dbReference type="InterPro" id="IPR020103">
    <property type="entry name" value="PsdUridine_synth_cat_dom_sf"/>
</dbReference>
<evidence type="ECO:0000256" key="2">
    <source>
        <dbReference type="ARBA" id="ARBA00012787"/>
    </source>
</evidence>
<dbReference type="Gene3D" id="3.30.2350.10">
    <property type="entry name" value="Pseudouridine synthase"/>
    <property type="match status" value="1"/>
</dbReference>
<dbReference type="KEGG" id="bmic:BmR1_04g07700"/>
<dbReference type="OrthoDB" id="9995526at2759"/>
<comment type="similarity">
    <text evidence="1">Belongs to the pseudouridine synthase TruB family.</text>
</comment>
<dbReference type="Pfam" id="PF01509">
    <property type="entry name" value="TruB_N"/>
    <property type="match status" value="1"/>
</dbReference>
<name>A0A1N6LXZ7_BABMR</name>
<dbReference type="Proteomes" id="UP000002899">
    <property type="component" value="Chromosome IV"/>
</dbReference>
<protein>
    <recommendedName>
        <fullName evidence="2">tRNA pseudouridine(55) synthase</fullName>
        <ecNumber evidence="2">5.4.99.25</ecNumber>
    </recommendedName>
</protein>
<dbReference type="GO" id="GO:0160148">
    <property type="term" value="F:tRNA pseudouridine(55) synthase activity"/>
    <property type="evidence" value="ECO:0007669"/>
    <property type="project" value="UniProtKB-EC"/>
</dbReference>
<dbReference type="GO" id="GO:0005634">
    <property type="term" value="C:nucleus"/>
    <property type="evidence" value="ECO:0007669"/>
    <property type="project" value="TreeGrafter"/>
</dbReference>
<dbReference type="HAMAP" id="MF_01080">
    <property type="entry name" value="TruB_bact"/>
    <property type="match status" value="1"/>
</dbReference>
<dbReference type="GO" id="GO:1990481">
    <property type="term" value="P:mRNA pseudouridine synthesis"/>
    <property type="evidence" value="ECO:0007669"/>
    <property type="project" value="TreeGrafter"/>
</dbReference>
<evidence type="ECO:0000256" key="1">
    <source>
        <dbReference type="ARBA" id="ARBA00008999"/>
    </source>
</evidence>
<gene>
    <name evidence="6" type="ORF">BmR1_04g07700</name>
</gene>
<reference evidence="6 7" key="2">
    <citation type="journal article" date="2013" name="PLoS ONE">
        <title>Whole genome mapping and re-organization of the nuclear and mitochondrial genomes of Babesia microti isolates.</title>
        <authorList>
            <person name="Cornillot E."/>
            <person name="Dassouli A."/>
            <person name="Garg A."/>
            <person name="Pachikara N."/>
            <person name="Randazzo S."/>
            <person name="Depoix D."/>
            <person name="Carcy B."/>
            <person name="Delbecq S."/>
            <person name="Frutos R."/>
            <person name="Silva J.C."/>
            <person name="Sutton R."/>
            <person name="Krause P.J."/>
            <person name="Mamoun C.B."/>
        </authorList>
    </citation>
    <scope>NUCLEOTIDE SEQUENCE [LARGE SCALE GENOMIC DNA]</scope>
    <source>
        <strain evidence="6 7">RI</strain>
    </source>
</reference>
<dbReference type="NCBIfam" id="TIGR00431">
    <property type="entry name" value="TruB"/>
    <property type="match status" value="1"/>
</dbReference>
<keyword evidence="3" id="KW-0819">tRNA processing</keyword>
<reference evidence="6 7" key="1">
    <citation type="journal article" date="2012" name="Nucleic Acids Res.">
        <title>Sequencing of the smallest Apicomplexan genome from the human pathogen Babesia microti.</title>
        <authorList>
            <person name="Cornillot E."/>
            <person name="Hadj-Kaddour K."/>
            <person name="Dassouli A."/>
            <person name="Noel B."/>
            <person name="Ranwez V."/>
            <person name="Vacherie B."/>
            <person name="Augagneur Y."/>
            <person name="Bres V."/>
            <person name="Duclos A."/>
            <person name="Randazzo S."/>
            <person name="Carcy B."/>
            <person name="Debierre-Grockiego F."/>
            <person name="Delbecq S."/>
            <person name="Moubri-Menage K."/>
            <person name="Shams-Eldin H."/>
            <person name="Usmani-Brown S."/>
            <person name="Bringaud F."/>
            <person name="Wincker P."/>
            <person name="Vivares C.P."/>
            <person name="Schwarz R.T."/>
            <person name="Schetters T.P."/>
            <person name="Krause P.J."/>
            <person name="Gorenflot A."/>
            <person name="Berry V."/>
            <person name="Barbe V."/>
            <person name="Ben Mamoun C."/>
        </authorList>
    </citation>
    <scope>NUCLEOTIDE SEQUENCE [LARGE SCALE GENOMIC DNA]</scope>
    <source>
        <strain evidence="6 7">RI</strain>
    </source>
</reference>
<evidence type="ECO:0000313" key="7">
    <source>
        <dbReference type="Proteomes" id="UP000002899"/>
    </source>
</evidence>
<dbReference type="EC" id="5.4.99.25" evidence="2"/>
<evidence type="ECO:0000259" key="5">
    <source>
        <dbReference type="Pfam" id="PF01509"/>
    </source>
</evidence>
<sequence length="271" mass="29713">MLITLLQLVPLILCFKMPLGSNNTLHSNNNSNYNRAQFNGILNVNKPQHITSSDVCKFVKRIFSASEGLGDIKVGHGGILDKNAQGVLPIGIGTGTKQLSWYLVGEKEYIVTGKFGFETDSFDITGKRTFQGSKNVDSDALDQVIKSFEGTFSQIPPAFSAKKINGKRSSHLAAKGNPVENTPVNVTIYSIVRLPNELPNFSMRVVCSKGTYMRTLVRDIGQKLNTYATCTQLVRTRCGKLVISDSLHLDSLNLTSIAQHISNVQKPPINN</sequence>
<dbReference type="PANTHER" id="PTHR13767">
    <property type="entry name" value="TRNA-PSEUDOURIDINE SYNTHASE"/>
    <property type="match status" value="1"/>
</dbReference>
<dbReference type="GO" id="GO:0006400">
    <property type="term" value="P:tRNA modification"/>
    <property type="evidence" value="ECO:0007669"/>
    <property type="project" value="TreeGrafter"/>
</dbReference>
<dbReference type="AlphaFoldDB" id="A0A1N6LXZ7"/>
<keyword evidence="4 6" id="KW-0413">Isomerase</keyword>
<evidence type="ECO:0000256" key="4">
    <source>
        <dbReference type="ARBA" id="ARBA00023235"/>
    </source>
</evidence>
<accession>A0A1N6LXZ7</accession>
<reference evidence="6 7" key="3">
    <citation type="journal article" date="2016" name="Sci. Rep.">
        <title>Genome-wide diversity and gene expression profiling of Babesia microti isolates identify polymorphic genes that mediate host-pathogen interactions.</title>
        <authorList>
            <person name="Silva J.C."/>
            <person name="Cornillot E."/>
            <person name="McCracken C."/>
            <person name="Usmani-Brown S."/>
            <person name="Dwivedi A."/>
            <person name="Ifeonu O.O."/>
            <person name="Crabtree J."/>
            <person name="Gotia H.T."/>
            <person name="Virji A.Z."/>
            <person name="Reynes C."/>
            <person name="Colinge J."/>
            <person name="Kumar V."/>
            <person name="Lawres L."/>
            <person name="Pazzi J.E."/>
            <person name="Pablo J.V."/>
            <person name="Hung C."/>
            <person name="Brancato J."/>
            <person name="Kumari P."/>
            <person name="Orvis J."/>
            <person name="Tretina K."/>
            <person name="Chibucos M."/>
            <person name="Ott S."/>
            <person name="Sadzewicz L."/>
            <person name="Sengamalay N."/>
            <person name="Shetty A.C."/>
            <person name="Su Q."/>
            <person name="Tallon L."/>
            <person name="Fraser C.M."/>
            <person name="Frutos R."/>
            <person name="Molina D.M."/>
            <person name="Krause P.J."/>
            <person name="Ben Mamoun C."/>
        </authorList>
    </citation>
    <scope>NUCLEOTIDE SEQUENCE [LARGE SCALE GENOMIC DNA]</scope>
    <source>
        <strain evidence="6 7">RI</strain>
    </source>
</reference>